<evidence type="ECO:0000313" key="3">
    <source>
        <dbReference type="Proteomes" id="UP000030944"/>
    </source>
</evidence>
<accession>A0A0A7V1Y4</accession>
<evidence type="ECO:0000313" key="2">
    <source>
        <dbReference type="EMBL" id="AJA93047.1"/>
    </source>
</evidence>
<protein>
    <submittedName>
        <fullName evidence="2">Uncharacterized protein</fullName>
    </submittedName>
</protein>
<organism evidence="2 3">
    <name type="scientific">Candidatus Nitrosopelagicus brevis</name>
    <dbReference type="NCBI Taxonomy" id="1410606"/>
    <lineage>
        <taxon>Archaea</taxon>
        <taxon>Nitrososphaerota</taxon>
    </lineage>
</organism>
<dbReference type="HOGENOM" id="CLU_139543_0_0_2"/>
<dbReference type="Proteomes" id="UP000030944">
    <property type="component" value="Chromosome"/>
</dbReference>
<evidence type="ECO:0000256" key="1">
    <source>
        <dbReference type="SAM" id="MobiDB-lite"/>
    </source>
</evidence>
<dbReference type="AlphaFoldDB" id="A0A0A7V1Y4"/>
<proteinExistence type="predicted"/>
<feature type="compositionally biased region" description="Polar residues" evidence="1">
    <location>
        <begin position="1"/>
        <end position="16"/>
    </location>
</feature>
<feature type="region of interest" description="Disordered" evidence="1">
    <location>
        <begin position="1"/>
        <end position="26"/>
    </location>
</feature>
<name>A0A0A7V1Y4_9ARCH</name>
<sequence>MTESDAPSGKPQSYTRKTLGDSDDKPKAPEIYKCCSNPQITYLAPVNINIDERTIGSVDVWRCAACMKEFCEEKTLGIDSISDIVGMPRIEDDEKWAVIVSKLQKGKDKWKLVKLKETGMIKFETADEKLIDLKIQDYKIVDDFHSSFLVLDHIHHAVEI</sequence>
<gene>
    <name evidence="2" type="ORF">T478_0374</name>
</gene>
<reference evidence="2 3" key="1">
    <citation type="journal article" date="2015" name="Proc. Natl. Acad. Sci. U.S.A.">
        <title>Genomic and proteomic characterization of "Candidatus Nitrosopelagicus brevis": An ammonia-oxidizing archaeon from the open ocean.</title>
        <authorList>
            <person name="Santoro A.E."/>
            <person name="Dupont C.L."/>
            <person name="Richter R.A."/>
            <person name="Craig M.T."/>
            <person name="Carini P."/>
            <person name="McIlvin M.R."/>
            <person name="Yang Y."/>
            <person name="Orsi W.D."/>
            <person name="Moran D.M."/>
            <person name="Saito M.A."/>
        </authorList>
    </citation>
    <scope>NUCLEOTIDE SEQUENCE [LARGE SCALE GENOMIC DNA]</scope>
    <source>
        <strain evidence="3">V2</strain>
    </source>
</reference>
<dbReference type="RefSeq" id="WP_238573625.1">
    <property type="nucleotide sequence ID" value="NZ_CP007026.1"/>
</dbReference>
<dbReference type="KEGG" id="nbv:T478_0374"/>
<dbReference type="GeneID" id="24816270"/>
<dbReference type="EMBL" id="CP007026">
    <property type="protein sequence ID" value="AJA93047.1"/>
    <property type="molecule type" value="Genomic_DNA"/>
</dbReference>
<dbReference type="STRING" id="1410606.T478_0374"/>